<protein>
    <submittedName>
        <fullName evidence="1">Uncharacterized protein</fullName>
    </submittedName>
</protein>
<name>A0AAP0J1N1_9MAGN</name>
<keyword evidence="2" id="KW-1185">Reference proteome</keyword>
<dbReference type="AlphaFoldDB" id="A0AAP0J1N1"/>
<organism evidence="1 2">
    <name type="scientific">Stephania cephalantha</name>
    <dbReference type="NCBI Taxonomy" id="152367"/>
    <lineage>
        <taxon>Eukaryota</taxon>
        <taxon>Viridiplantae</taxon>
        <taxon>Streptophyta</taxon>
        <taxon>Embryophyta</taxon>
        <taxon>Tracheophyta</taxon>
        <taxon>Spermatophyta</taxon>
        <taxon>Magnoliopsida</taxon>
        <taxon>Ranunculales</taxon>
        <taxon>Menispermaceae</taxon>
        <taxon>Menispermoideae</taxon>
        <taxon>Cissampelideae</taxon>
        <taxon>Stephania</taxon>
    </lineage>
</organism>
<sequence>MDRAKLNGSKNVLRFNKSTVVGCRGASVLNEGYFEDFGFIFWVPLFVDSDSILNGQFLDSACVHEDVGRLDLRFFLRIEIFDWNDDEEPNQSKLATNASLHSISIIRVQAEFFEVELV</sequence>
<accession>A0AAP0J1N1</accession>
<proteinExistence type="predicted"/>
<dbReference type="EMBL" id="JBBNAG010000006">
    <property type="protein sequence ID" value="KAK9124818.1"/>
    <property type="molecule type" value="Genomic_DNA"/>
</dbReference>
<evidence type="ECO:0000313" key="2">
    <source>
        <dbReference type="Proteomes" id="UP001419268"/>
    </source>
</evidence>
<gene>
    <name evidence="1" type="ORF">Scep_013664</name>
</gene>
<comment type="caution">
    <text evidence="1">The sequence shown here is derived from an EMBL/GenBank/DDBJ whole genome shotgun (WGS) entry which is preliminary data.</text>
</comment>
<reference evidence="1 2" key="1">
    <citation type="submission" date="2024-01" db="EMBL/GenBank/DDBJ databases">
        <title>Genome assemblies of Stephania.</title>
        <authorList>
            <person name="Yang L."/>
        </authorList>
    </citation>
    <scope>NUCLEOTIDE SEQUENCE [LARGE SCALE GENOMIC DNA]</scope>
    <source>
        <strain evidence="1">JXDWG</strain>
        <tissue evidence="1">Leaf</tissue>
    </source>
</reference>
<dbReference type="Proteomes" id="UP001419268">
    <property type="component" value="Unassembled WGS sequence"/>
</dbReference>
<evidence type="ECO:0000313" key="1">
    <source>
        <dbReference type="EMBL" id="KAK9124818.1"/>
    </source>
</evidence>